<feature type="compositionally biased region" description="Polar residues" evidence="1">
    <location>
        <begin position="337"/>
        <end position="363"/>
    </location>
</feature>
<feature type="compositionally biased region" description="Acidic residues" evidence="1">
    <location>
        <begin position="152"/>
        <end position="167"/>
    </location>
</feature>
<feature type="compositionally biased region" description="Low complexity" evidence="1">
    <location>
        <begin position="23"/>
        <end position="34"/>
    </location>
</feature>
<protein>
    <submittedName>
        <fullName evidence="2">Uncharacterized protein</fullName>
    </submittedName>
</protein>
<reference evidence="2 3" key="1">
    <citation type="journal article" date="2023" name="Proc. Natl. Acad. Sci. U.S.A.">
        <title>A global phylogenomic analysis of the shiitake genus Lentinula.</title>
        <authorList>
            <person name="Sierra-Patev S."/>
            <person name="Min B."/>
            <person name="Naranjo-Ortiz M."/>
            <person name="Looney B."/>
            <person name="Konkel Z."/>
            <person name="Slot J.C."/>
            <person name="Sakamoto Y."/>
            <person name="Steenwyk J.L."/>
            <person name="Rokas A."/>
            <person name="Carro J."/>
            <person name="Camarero S."/>
            <person name="Ferreira P."/>
            <person name="Molpeceres G."/>
            <person name="Ruiz-Duenas F.J."/>
            <person name="Serrano A."/>
            <person name="Henrissat B."/>
            <person name="Drula E."/>
            <person name="Hughes K.W."/>
            <person name="Mata J.L."/>
            <person name="Ishikawa N.K."/>
            <person name="Vargas-Isla R."/>
            <person name="Ushijima S."/>
            <person name="Smith C.A."/>
            <person name="Donoghue J."/>
            <person name="Ahrendt S."/>
            <person name="Andreopoulos W."/>
            <person name="He G."/>
            <person name="LaButti K."/>
            <person name="Lipzen A."/>
            <person name="Ng V."/>
            <person name="Riley R."/>
            <person name="Sandor L."/>
            <person name="Barry K."/>
            <person name="Martinez A.T."/>
            <person name="Xiao Y."/>
            <person name="Gibbons J.G."/>
            <person name="Terashima K."/>
            <person name="Grigoriev I.V."/>
            <person name="Hibbett D."/>
        </authorList>
    </citation>
    <scope>NUCLEOTIDE SEQUENCE [LARGE SCALE GENOMIC DNA]</scope>
    <source>
        <strain evidence="2 3">TFB7810</strain>
    </source>
</reference>
<dbReference type="EMBL" id="JANVFU010000017">
    <property type="protein sequence ID" value="KAJ3739644.1"/>
    <property type="molecule type" value="Genomic_DNA"/>
</dbReference>
<feature type="region of interest" description="Disordered" evidence="1">
    <location>
        <begin position="1"/>
        <end position="180"/>
    </location>
</feature>
<feature type="compositionally biased region" description="Basic and acidic residues" evidence="1">
    <location>
        <begin position="91"/>
        <end position="105"/>
    </location>
</feature>
<sequence length="672" mass="71901">MAQSFPSRSRAEGDELNLPTVGESSPQSESSLSSSEEDRPGQADNEVKVEDEDGQVAVDRLDSAHRNSSQSSSSAQVDRSSSSATSTHTIKVRDDPDTDEVKTESDSPEPSLPHTQALPTCDSMALSSSQTVHCYTDIDIDESNNGVHESPNEDDGDGSDTDTEPDVDGPNLGNGFEHTDTEILEDDAGIYHAGSSLISVPSQLIRDAMDEILPKSYDIVGVNKDEEAGIERQGSSSELTDAEADGNGGSNEVLVLSSQSSYASTTSSSSSDTLVPPSSPTNPDAIPEDVPRPHPQPTDASTPSPQPCPGPTPSVIWREHDIARQLPVSRNPRGVNQKFQNSHTSWIPQFLCSQGSQDGSESVQSRREDAQAGHFLTDSPLADESIDSPDSSASTYVESSPLRRHSSLSPTSSTEVSEECVRHVQNRDIVNEHEGGSETRLVETLGSSTGTPITLDMEAPLASTGTDTNTDETTTTVPIVAISSNSTLKRKRTNKNRTRAKSWHSEMALSSQFPDHEDDMEEQDDSVSSTSTSTFIPSSSCCTSIPASESEMEMEMSGPPPSKRLRIEDDGALARIAHSGNTKRTGAPLVISSSDTSRNPLLSLTMNSNSDSKKRKRRGMQRYHTAPSLIFGGSASELSLGSFVPLAPSEFLFSFRGKENAVGGEGKQRVVD</sequence>
<evidence type="ECO:0000313" key="3">
    <source>
        <dbReference type="Proteomes" id="UP001142393"/>
    </source>
</evidence>
<feature type="compositionally biased region" description="Basic residues" evidence="1">
    <location>
        <begin position="488"/>
        <end position="502"/>
    </location>
</feature>
<keyword evidence="3" id="KW-1185">Reference proteome</keyword>
<name>A0A9W8NRX4_9AGAR</name>
<feature type="region of interest" description="Disordered" evidence="1">
    <location>
        <begin position="487"/>
        <end position="543"/>
    </location>
</feature>
<feature type="compositionally biased region" description="Polar residues" evidence="1">
    <location>
        <begin position="388"/>
        <end position="397"/>
    </location>
</feature>
<feature type="compositionally biased region" description="Low complexity" evidence="1">
    <location>
        <begin position="526"/>
        <end position="543"/>
    </location>
</feature>
<comment type="caution">
    <text evidence="2">The sequence shown here is derived from an EMBL/GenBank/DDBJ whole genome shotgun (WGS) entry which is preliminary data.</text>
</comment>
<feature type="compositionally biased region" description="Low complexity" evidence="1">
    <location>
        <begin position="66"/>
        <end position="88"/>
    </location>
</feature>
<dbReference type="AlphaFoldDB" id="A0A9W8NRX4"/>
<feature type="compositionally biased region" description="Acidic residues" evidence="1">
    <location>
        <begin position="516"/>
        <end position="525"/>
    </location>
</feature>
<dbReference type="Proteomes" id="UP001142393">
    <property type="component" value="Unassembled WGS sequence"/>
</dbReference>
<feature type="region of interest" description="Disordered" evidence="1">
    <location>
        <begin position="576"/>
        <end position="620"/>
    </location>
</feature>
<proteinExistence type="predicted"/>
<organism evidence="2 3">
    <name type="scientific">Lentinula detonsa</name>
    <dbReference type="NCBI Taxonomy" id="2804962"/>
    <lineage>
        <taxon>Eukaryota</taxon>
        <taxon>Fungi</taxon>
        <taxon>Dikarya</taxon>
        <taxon>Basidiomycota</taxon>
        <taxon>Agaricomycotina</taxon>
        <taxon>Agaricomycetes</taxon>
        <taxon>Agaricomycetidae</taxon>
        <taxon>Agaricales</taxon>
        <taxon>Marasmiineae</taxon>
        <taxon>Omphalotaceae</taxon>
        <taxon>Lentinula</taxon>
    </lineage>
</organism>
<feature type="region of interest" description="Disordered" evidence="1">
    <location>
        <begin position="225"/>
        <end position="418"/>
    </location>
</feature>
<feature type="compositionally biased region" description="Polar residues" evidence="1">
    <location>
        <begin position="591"/>
        <end position="610"/>
    </location>
</feature>
<evidence type="ECO:0000313" key="2">
    <source>
        <dbReference type="EMBL" id="KAJ3739644.1"/>
    </source>
</evidence>
<feature type="compositionally biased region" description="Low complexity" evidence="1">
    <location>
        <begin position="253"/>
        <end position="276"/>
    </location>
</feature>
<accession>A0A9W8NRX4</accession>
<gene>
    <name evidence="2" type="ORF">DFH05DRAFT_1529901</name>
</gene>
<evidence type="ECO:0000256" key="1">
    <source>
        <dbReference type="SAM" id="MobiDB-lite"/>
    </source>
</evidence>
<feature type="compositionally biased region" description="Basic and acidic residues" evidence="1">
    <location>
        <begin position="36"/>
        <end position="48"/>
    </location>
</feature>